<dbReference type="GO" id="GO:0008017">
    <property type="term" value="F:microtubule binding"/>
    <property type="evidence" value="ECO:0007669"/>
    <property type="project" value="TreeGrafter"/>
</dbReference>
<dbReference type="Proteomes" id="UP000289886">
    <property type="component" value="Unassembled WGS sequence"/>
</dbReference>
<feature type="compositionally biased region" description="Basic and acidic residues" evidence="1">
    <location>
        <begin position="245"/>
        <end position="257"/>
    </location>
</feature>
<dbReference type="Pfam" id="PF15748">
    <property type="entry name" value="CCSAP"/>
    <property type="match status" value="1"/>
</dbReference>
<feature type="compositionally biased region" description="Polar residues" evidence="1">
    <location>
        <begin position="52"/>
        <end position="65"/>
    </location>
</feature>
<comment type="caution">
    <text evidence="2">The sequence shown here is derived from an EMBL/GenBank/DDBJ whole genome shotgun (WGS) entry which is preliminary data.</text>
</comment>
<feature type="compositionally biased region" description="Polar residues" evidence="1">
    <location>
        <begin position="151"/>
        <end position="167"/>
    </location>
</feature>
<dbReference type="GO" id="GO:0036064">
    <property type="term" value="C:ciliary basal body"/>
    <property type="evidence" value="ECO:0007669"/>
    <property type="project" value="TreeGrafter"/>
</dbReference>
<dbReference type="PANTHER" id="PTHR31022:SF4">
    <property type="entry name" value="CENTRIOLE, CILIA AND SPINDLE-ASSOCIATED PROTEIN"/>
    <property type="match status" value="1"/>
</dbReference>
<organism evidence="2 3">
    <name type="scientific">Acipenser ruthenus</name>
    <name type="common">Sterlet sturgeon</name>
    <dbReference type="NCBI Taxonomy" id="7906"/>
    <lineage>
        <taxon>Eukaryota</taxon>
        <taxon>Metazoa</taxon>
        <taxon>Chordata</taxon>
        <taxon>Craniata</taxon>
        <taxon>Vertebrata</taxon>
        <taxon>Euteleostomi</taxon>
        <taxon>Actinopterygii</taxon>
        <taxon>Chondrostei</taxon>
        <taxon>Acipenseriformes</taxon>
        <taxon>Acipenseridae</taxon>
        <taxon>Acipenser</taxon>
    </lineage>
</organism>
<keyword evidence="3" id="KW-1185">Reference proteome</keyword>
<proteinExistence type="predicted"/>
<feature type="compositionally biased region" description="Basic and acidic residues" evidence="1">
    <location>
        <begin position="133"/>
        <end position="150"/>
    </location>
</feature>
<dbReference type="PANTHER" id="PTHR31022">
    <property type="entry name" value="CENTRIOLE, CILIA AND SPINDLE-ASSOCIATED PROTEIN"/>
    <property type="match status" value="1"/>
</dbReference>
<evidence type="ECO:0000313" key="2">
    <source>
        <dbReference type="EMBL" id="RXM37065.1"/>
    </source>
</evidence>
<dbReference type="AlphaFoldDB" id="A0A444UPG1"/>
<reference evidence="2 3" key="1">
    <citation type="submission" date="2019-01" db="EMBL/GenBank/DDBJ databases">
        <title>Draft Genome and Complete Hox-Cluster Characterization of the Sterlet Sturgeon (Acipenser ruthenus).</title>
        <authorList>
            <person name="Wei Q."/>
        </authorList>
    </citation>
    <scope>NUCLEOTIDE SEQUENCE [LARGE SCALE GENOMIC DNA]</scope>
    <source>
        <strain evidence="2">WHYD16114868_AA</strain>
        <tissue evidence="2">Blood</tissue>
    </source>
</reference>
<feature type="region of interest" description="Disordered" evidence="1">
    <location>
        <begin position="245"/>
        <end position="270"/>
    </location>
</feature>
<feature type="compositionally biased region" description="Basic and acidic residues" evidence="1">
    <location>
        <begin position="67"/>
        <end position="115"/>
    </location>
</feature>
<dbReference type="GO" id="GO:0005819">
    <property type="term" value="C:spindle"/>
    <property type="evidence" value="ECO:0007669"/>
    <property type="project" value="TreeGrafter"/>
</dbReference>
<accession>A0A444UPG1</accession>
<evidence type="ECO:0000313" key="3">
    <source>
        <dbReference type="Proteomes" id="UP000289886"/>
    </source>
</evidence>
<dbReference type="GO" id="GO:0035869">
    <property type="term" value="C:ciliary transition zone"/>
    <property type="evidence" value="ECO:0007669"/>
    <property type="project" value="TreeGrafter"/>
</dbReference>
<dbReference type="EMBL" id="SCEB01214128">
    <property type="protein sequence ID" value="RXM37065.1"/>
    <property type="molecule type" value="Genomic_DNA"/>
</dbReference>
<evidence type="ECO:0000256" key="1">
    <source>
        <dbReference type="SAM" id="MobiDB-lite"/>
    </source>
</evidence>
<sequence>MVSKKIRTEYMKKFKDPKWDTYSKCYEDMLKYRLTRRLLEQAHNPWMWEGWENSSDSSGKSTPQNGKKVEPLKEEATKETENKLTELPETETTPKEMLESKISNGKERDELHQEDNASEISHATGKVTIIEGQAKDEDRKSAEMRKKERSPGTSQEQARSGSVSACTRTVHKSTKSKSQQPDPPETGKENKHPFALYGWAEKTCETGHKKTHNVCPSASTKEIHASALRAKTRREIEKRMKTLERRRARSAELEQAQRAKPPPADNPWMTEYMRCFSARTR</sequence>
<name>A0A444UPG1_ACIRT</name>
<gene>
    <name evidence="2" type="ORF">EOD39_11246</name>
</gene>
<dbReference type="InterPro" id="IPR029774">
    <property type="entry name" value="CSAP"/>
</dbReference>
<protein>
    <submittedName>
        <fullName evidence="2">Centriole, cilia and spindle-associated protein</fullName>
    </submittedName>
</protein>
<feature type="region of interest" description="Disordered" evidence="1">
    <location>
        <begin position="47"/>
        <end position="194"/>
    </location>
</feature>
<dbReference type="GO" id="GO:1901673">
    <property type="term" value="P:regulation of mitotic spindle assembly"/>
    <property type="evidence" value="ECO:0007669"/>
    <property type="project" value="TreeGrafter"/>
</dbReference>
<dbReference type="GO" id="GO:0005814">
    <property type="term" value="C:centriole"/>
    <property type="evidence" value="ECO:0007669"/>
    <property type="project" value="TreeGrafter"/>
</dbReference>